<dbReference type="EMBL" id="NBNE01000290">
    <property type="protein sequence ID" value="OWZ20787.1"/>
    <property type="molecule type" value="Genomic_DNA"/>
</dbReference>
<name>A0A225WUP6_9STRA</name>
<keyword evidence="3" id="KW-1185">Reference proteome</keyword>
<evidence type="ECO:0008006" key="4">
    <source>
        <dbReference type="Google" id="ProtNLM"/>
    </source>
</evidence>
<protein>
    <recommendedName>
        <fullName evidence="4">PiggyBac transposable element-derived protein domain-containing protein</fullName>
    </recommendedName>
</protein>
<reference evidence="3" key="1">
    <citation type="submission" date="2017-03" db="EMBL/GenBank/DDBJ databases">
        <title>Phytopthora megakarya and P. palmivora, two closely related causual agents of cacao black pod achieved similar genome size and gene model numbers by different mechanisms.</title>
        <authorList>
            <person name="Ali S."/>
            <person name="Shao J."/>
            <person name="Larry D.J."/>
            <person name="Kronmiller B."/>
            <person name="Shen D."/>
            <person name="Strem M.D."/>
            <person name="Melnick R.L."/>
            <person name="Guiltinan M.J."/>
            <person name="Tyler B.M."/>
            <person name="Meinhardt L.W."/>
            <person name="Bailey B.A."/>
        </authorList>
    </citation>
    <scope>NUCLEOTIDE SEQUENCE [LARGE SCALE GENOMIC DNA]</scope>
    <source>
        <strain evidence="3">zdho120</strain>
    </source>
</reference>
<comment type="caution">
    <text evidence="2">The sequence shown here is derived from an EMBL/GenBank/DDBJ whole genome shotgun (WGS) entry which is preliminary data.</text>
</comment>
<organism evidence="2 3">
    <name type="scientific">Phytophthora megakarya</name>
    <dbReference type="NCBI Taxonomy" id="4795"/>
    <lineage>
        <taxon>Eukaryota</taxon>
        <taxon>Sar</taxon>
        <taxon>Stramenopiles</taxon>
        <taxon>Oomycota</taxon>
        <taxon>Peronosporomycetes</taxon>
        <taxon>Peronosporales</taxon>
        <taxon>Peronosporaceae</taxon>
        <taxon>Phytophthora</taxon>
    </lineage>
</organism>
<proteinExistence type="predicted"/>
<evidence type="ECO:0000313" key="3">
    <source>
        <dbReference type="Proteomes" id="UP000198211"/>
    </source>
</evidence>
<evidence type="ECO:0000313" key="2">
    <source>
        <dbReference type="EMBL" id="OWZ20787.1"/>
    </source>
</evidence>
<accession>A0A225WUP6</accession>
<dbReference type="OrthoDB" id="144422at2759"/>
<feature type="region of interest" description="Disordered" evidence="1">
    <location>
        <begin position="99"/>
        <end position="160"/>
    </location>
</feature>
<dbReference type="Proteomes" id="UP000198211">
    <property type="component" value="Unassembled WGS sequence"/>
</dbReference>
<evidence type="ECO:0000256" key="1">
    <source>
        <dbReference type="SAM" id="MobiDB-lite"/>
    </source>
</evidence>
<dbReference type="AlphaFoldDB" id="A0A225WUP6"/>
<gene>
    <name evidence="2" type="ORF">PHMEG_0004761</name>
</gene>
<sequence length="176" mass="20488">MTSQTTAAFHPADARPVGEGHKLEMDEEWVEVNAIRKRRRWQCKVFGINKTVSSKRQVTRFYCPSVYLCDKVRQYHYPNYNLTCYEIWHQLWRSERPQARCSRDIQSRGPKKRNGGIDKDDDAEEEPTHRADSAADTTSEIAEDTAARATEKTAASTEKTLRLRREKSLWLPTRTL</sequence>